<dbReference type="InterPro" id="IPR016152">
    <property type="entry name" value="PTrfase/Anion_transptr"/>
</dbReference>
<feature type="transmembrane region" description="Helical" evidence="9">
    <location>
        <begin position="762"/>
        <end position="780"/>
    </location>
</feature>
<evidence type="ECO:0000256" key="8">
    <source>
        <dbReference type="ARBA" id="ARBA00023136"/>
    </source>
</evidence>
<feature type="domain" description="Band 3 cytoplasmic" evidence="12">
    <location>
        <begin position="1"/>
        <end position="92"/>
    </location>
</feature>
<feature type="region of interest" description="Disordered" evidence="10">
    <location>
        <begin position="248"/>
        <end position="293"/>
    </location>
</feature>
<feature type="transmembrane region" description="Helical" evidence="9">
    <location>
        <begin position="676"/>
        <end position="700"/>
    </location>
</feature>
<feature type="transmembrane region" description="Helical" evidence="9">
    <location>
        <begin position="808"/>
        <end position="825"/>
    </location>
</feature>
<dbReference type="Pfam" id="PF07565">
    <property type="entry name" value="Band_3_cyto"/>
    <property type="match status" value="2"/>
</dbReference>
<dbReference type="Proteomes" id="UP000587655">
    <property type="component" value="Unassembled WGS sequence"/>
</dbReference>
<keyword evidence="5 9" id="KW-0812">Transmembrane</keyword>
<comment type="caution">
    <text evidence="13">The sequence shown here is derived from an EMBL/GenBank/DDBJ whole genome shotgun (WGS) entry which is preliminary data.</text>
</comment>
<dbReference type="AlphaFoldDB" id="A0A7K7UJ93"/>
<proteinExistence type="inferred from homology"/>
<feature type="transmembrane region" description="Helical" evidence="9">
    <location>
        <begin position="550"/>
        <end position="568"/>
    </location>
</feature>
<evidence type="ECO:0000313" key="14">
    <source>
        <dbReference type="Proteomes" id="UP000587655"/>
    </source>
</evidence>
<keyword evidence="14" id="KW-1185">Reference proteome</keyword>
<dbReference type="FunFam" id="1.10.287.570:FF:000001">
    <property type="entry name" value="Anion exchange protein"/>
    <property type="match status" value="1"/>
</dbReference>
<dbReference type="PRINTS" id="PR01231">
    <property type="entry name" value="HCO3TRNSPORT"/>
</dbReference>
<evidence type="ECO:0000313" key="13">
    <source>
        <dbReference type="EMBL" id="NXA29117.1"/>
    </source>
</evidence>
<dbReference type="Pfam" id="PF00955">
    <property type="entry name" value="HCO3_cotransp"/>
    <property type="match status" value="1"/>
</dbReference>
<feature type="domain" description="Bicarbonate transporter-like transmembrane" evidence="11">
    <location>
        <begin position="300"/>
        <end position="838"/>
    </location>
</feature>
<evidence type="ECO:0000256" key="9">
    <source>
        <dbReference type="RuleBase" id="RU362035"/>
    </source>
</evidence>
<organism evidence="13 14">
    <name type="scientific">Ibidorhyncha struthersii</name>
    <dbReference type="NCBI Taxonomy" id="425643"/>
    <lineage>
        <taxon>Eukaryota</taxon>
        <taxon>Metazoa</taxon>
        <taxon>Chordata</taxon>
        <taxon>Craniata</taxon>
        <taxon>Vertebrata</taxon>
        <taxon>Euteleostomi</taxon>
        <taxon>Archelosauria</taxon>
        <taxon>Archosauria</taxon>
        <taxon>Dinosauria</taxon>
        <taxon>Saurischia</taxon>
        <taxon>Theropoda</taxon>
        <taxon>Coelurosauria</taxon>
        <taxon>Aves</taxon>
        <taxon>Neognathae</taxon>
        <taxon>Neoaves</taxon>
        <taxon>Charadriiformes</taxon>
        <taxon>Charadriidae</taxon>
        <taxon>Ibidorhyncha</taxon>
    </lineage>
</organism>
<dbReference type="GO" id="GO:0008510">
    <property type="term" value="F:sodium:bicarbonate symporter activity"/>
    <property type="evidence" value="ECO:0007669"/>
    <property type="project" value="TreeGrafter"/>
</dbReference>
<dbReference type="GO" id="GO:0005452">
    <property type="term" value="F:solute:inorganic anion antiporter activity"/>
    <property type="evidence" value="ECO:0007669"/>
    <property type="project" value="InterPro"/>
</dbReference>
<feature type="non-terminal residue" evidence="13">
    <location>
        <position position="838"/>
    </location>
</feature>
<evidence type="ECO:0000256" key="6">
    <source>
        <dbReference type="ARBA" id="ARBA00022989"/>
    </source>
</evidence>
<dbReference type="PANTHER" id="PTHR11453:SF52">
    <property type="entry name" value="ANION EXCHANGE PROTEIN 4"/>
    <property type="match status" value="1"/>
</dbReference>
<feature type="transmembrane region" description="Helical" evidence="9">
    <location>
        <begin position="363"/>
        <end position="392"/>
    </location>
</feature>
<gene>
    <name evidence="13" type="primary">Slc4a4_1</name>
    <name evidence="13" type="ORF">IBISTR_R09594</name>
</gene>
<dbReference type="Gene3D" id="1.10.287.570">
    <property type="entry name" value="Helical hairpin bin"/>
    <property type="match status" value="1"/>
</dbReference>
<feature type="transmembrane region" description="Helical" evidence="9">
    <location>
        <begin position="412"/>
        <end position="430"/>
    </location>
</feature>
<evidence type="ECO:0000256" key="5">
    <source>
        <dbReference type="ARBA" id="ARBA00022692"/>
    </source>
</evidence>
<feature type="transmembrane region" description="Helical" evidence="9">
    <location>
        <begin position="588"/>
        <end position="606"/>
    </location>
</feature>
<evidence type="ECO:0000256" key="7">
    <source>
        <dbReference type="ARBA" id="ARBA00023065"/>
    </source>
</evidence>
<protein>
    <recommendedName>
        <fullName evidence="9">Anion exchange protein</fullName>
    </recommendedName>
</protein>
<feature type="non-terminal residue" evidence="13">
    <location>
        <position position="1"/>
    </location>
</feature>
<dbReference type="InterPro" id="IPR011531">
    <property type="entry name" value="HCO3_transpt-like_TM_dom"/>
</dbReference>
<evidence type="ECO:0000256" key="3">
    <source>
        <dbReference type="ARBA" id="ARBA00022448"/>
    </source>
</evidence>
<dbReference type="Gene3D" id="3.40.930.10">
    <property type="entry name" value="Mannitol-specific EII, Chain A"/>
    <property type="match status" value="1"/>
</dbReference>
<keyword evidence="6 9" id="KW-1133">Transmembrane helix</keyword>
<evidence type="ECO:0000256" key="2">
    <source>
        <dbReference type="ARBA" id="ARBA00010993"/>
    </source>
</evidence>
<dbReference type="SUPFAM" id="SSF55804">
    <property type="entry name" value="Phoshotransferase/anion transport protein"/>
    <property type="match status" value="1"/>
</dbReference>
<dbReference type="GO" id="GO:0051453">
    <property type="term" value="P:regulation of intracellular pH"/>
    <property type="evidence" value="ECO:0007669"/>
    <property type="project" value="TreeGrafter"/>
</dbReference>
<feature type="domain" description="Band 3 cytoplasmic" evidence="12">
    <location>
        <begin position="126"/>
        <end position="245"/>
    </location>
</feature>
<evidence type="ECO:0000256" key="4">
    <source>
        <dbReference type="ARBA" id="ARBA00022475"/>
    </source>
</evidence>
<feature type="transmembrane region" description="Helical" evidence="9">
    <location>
        <begin position="736"/>
        <end position="755"/>
    </location>
</feature>
<evidence type="ECO:0000259" key="12">
    <source>
        <dbReference type="Pfam" id="PF07565"/>
    </source>
</evidence>
<comment type="similarity">
    <text evidence="2 9">Belongs to the anion exchanger (TC 2.A.31) family.</text>
</comment>
<dbReference type="PRINTS" id="PR01232">
    <property type="entry name" value="NAHCO3TRSPRT"/>
</dbReference>
<reference evidence="13 14" key="1">
    <citation type="submission" date="2019-09" db="EMBL/GenBank/DDBJ databases">
        <title>Bird 10,000 Genomes (B10K) Project - Family phase.</title>
        <authorList>
            <person name="Zhang G."/>
        </authorList>
    </citation>
    <scope>NUCLEOTIDE SEQUENCE [LARGE SCALE GENOMIC DNA]</scope>
    <source>
        <strain evidence="13">B10K-DU-030-25</strain>
    </source>
</reference>
<evidence type="ECO:0000259" key="11">
    <source>
        <dbReference type="Pfam" id="PF00955"/>
    </source>
</evidence>
<dbReference type="EMBL" id="VZSZ01010834">
    <property type="protein sequence ID" value="NXA29117.1"/>
    <property type="molecule type" value="Genomic_DNA"/>
</dbReference>
<feature type="transmembrane region" description="Helical" evidence="9">
    <location>
        <begin position="635"/>
        <end position="655"/>
    </location>
</feature>
<accession>A0A7K7UJ93</accession>
<name>A0A7K7UJ93_9CHAR</name>
<comment type="subcellular location">
    <subcellularLocation>
        <location evidence="1">Basolateral cell membrane</location>
        <topology evidence="1">Multi-pass membrane protein</topology>
    </subcellularLocation>
    <subcellularLocation>
        <location evidence="9">Membrane</location>
        <topology evidence="9">Multi-pass membrane protein</topology>
    </subcellularLocation>
</comment>
<dbReference type="InterPro" id="IPR003020">
    <property type="entry name" value="HCO3_transpt_euk"/>
</dbReference>
<keyword evidence="4" id="KW-1003">Cell membrane</keyword>
<sequence>RWIKFEEKVEDGGERWSAPYIPALPLHSLFQLRTCLQKGTMLLDLDALSFKEIIDKVLSGQPEEAELQPELRERLAALLLCQPQHQPTKSLLRLLAELSLSPCRGRQSTWPWLLHPGCPAAASLSFQLRNRFKKKVPRGAEAAHVAVGEVEFLEKPFTAFIRLRRGVGLGSLAEVALPSRFLFILLCPQAKVKAYHEVGRAMATLLTDELFQRVARQAEHREDLIRGMEVFLDELIVLPPGKWDPSARIPPPSSLLSPHRRTAMHPPDRQAHGNGDMAAAGDRAGLGHPRSRQELERTGRLFGGLLRDIRRKAPWYGSDFSDALHPQCLSAVLYIYLATVTNAITFGGMLGDATANMQGVLESFLGTAFAGSIFCLFSGQPLTILSSTGPVLVFERLLFSFSQDHSLDYLEFRLWIGLWVAFFGVVLVATEASHLVRYFTRFTEEGFCALISLIFIYDSLKKMLSLADTFPINWQYRLENVTSYSCVCNLRRLLNPILTCLTTSAPSFTPLPAICPSVLPSAALAGLSKTQCLGEGGHLLGTSCQYVPDVTLLSFLLFGGTFLSCTALKRFRSSCYFPAMVRKLVSDFAIILAILASCAVDATLGLETPKLLVPSELKPTNPARGWIVLPFGANPWWVCLVSAVPAILVTILIFMDQQITAVILNRREYKLQKGAGFHLDLLCVSLLMVVTSATGLPWYVSATVISLAHMESLRKESTTSAPGEHPEFLGIREQRLTGLTVFILMGVSVFMAPVLKHIPMPVLYGVFLHMGVAALNSIQLTDRVRLLLMPAKHQPNLAYLRHVPLRRVHLFTVIQLLCLALLWVLKSTMAAIIFPVMV</sequence>
<dbReference type="InterPro" id="IPR003024">
    <property type="entry name" value="Na/HCO3_transpt"/>
</dbReference>
<keyword evidence="8 9" id="KW-0472">Membrane</keyword>
<dbReference type="GO" id="GO:0016323">
    <property type="term" value="C:basolateral plasma membrane"/>
    <property type="evidence" value="ECO:0007669"/>
    <property type="project" value="UniProtKB-SubCell"/>
</dbReference>
<dbReference type="GO" id="GO:0008509">
    <property type="term" value="F:monoatomic anion transmembrane transporter activity"/>
    <property type="evidence" value="ECO:0007669"/>
    <property type="project" value="InterPro"/>
</dbReference>
<dbReference type="NCBIfam" id="TIGR00834">
    <property type="entry name" value="ae"/>
    <property type="match status" value="1"/>
</dbReference>
<keyword evidence="3 9" id="KW-0813">Transport</keyword>
<evidence type="ECO:0000256" key="10">
    <source>
        <dbReference type="SAM" id="MobiDB-lite"/>
    </source>
</evidence>
<feature type="transmembrane region" description="Helical" evidence="9">
    <location>
        <begin position="331"/>
        <end position="351"/>
    </location>
</feature>
<feature type="transmembrane region" description="Helical" evidence="9">
    <location>
        <begin position="442"/>
        <end position="460"/>
    </location>
</feature>
<keyword evidence="7 9" id="KW-0406">Ion transport</keyword>
<dbReference type="InterPro" id="IPR013769">
    <property type="entry name" value="Band3_cytoplasmic_dom"/>
</dbReference>
<dbReference type="PANTHER" id="PTHR11453">
    <property type="entry name" value="ANION EXCHANGE PROTEIN"/>
    <property type="match status" value="1"/>
</dbReference>
<evidence type="ECO:0000256" key="1">
    <source>
        <dbReference type="ARBA" id="ARBA00004554"/>
    </source>
</evidence>